<gene>
    <name evidence="2" type="ORF">MPH_03170</name>
</gene>
<name>K2S2Q9_MACPH</name>
<reference evidence="2 3" key="1">
    <citation type="journal article" date="2012" name="BMC Genomics">
        <title>Tools to kill: Genome of one of the most destructive plant pathogenic fungi Macrophomina phaseolina.</title>
        <authorList>
            <person name="Islam M.S."/>
            <person name="Haque M.S."/>
            <person name="Islam M.M."/>
            <person name="Emdad E.M."/>
            <person name="Halim A."/>
            <person name="Hossen Q.M.M."/>
            <person name="Hossain M.Z."/>
            <person name="Ahmed B."/>
            <person name="Rahim S."/>
            <person name="Rahman M.S."/>
            <person name="Alam M.M."/>
            <person name="Hou S."/>
            <person name="Wan X."/>
            <person name="Saito J.A."/>
            <person name="Alam M."/>
        </authorList>
    </citation>
    <scope>NUCLEOTIDE SEQUENCE [LARGE SCALE GENOMIC DNA]</scope>
    <source>
        <strain evidence="2 3">MS6</strain>
    </source>
</reference>
<sequence length="172" mass="19794">MGESSSIDASRNSSPWLLRAPWHRTPEPSIARLPVSKAAEKQNYTRKKTPCNAGIQSNKRGEEKKQPPSTFEKRPVDENGIREASPLSCTINFRRFHKSSSKYNAPRATLMAVEKRTRKIESSICCQTSCASPRGYRAFRVIRRLEQPFWSFRWNRIVNYGCRPNIWIPPSP</sequence>
<comment type="caution">
    <text evidence="2">The sequence shown here is derived from an EMBL/GenBank/DDBJ whole genome shotgun (WGS) entry which is preliminary data.</text>
</comment>
<feature type="region of interest" description="Disordered" evidence="1">
    <location>
        <begin position="1"/>
        <end position="79"/>
    </location>
</feature>
<dbReference type="Proteomes" id="UP000007129">
    <property type="component" value="Unassembled WGS sequence"/>
</dbReference>
<evidence type="ECO:0000256" key="1">
    <source>
        <dbReference type="SAM" id="MobiDB-lite"/>
    </source>
</evidence>
<organism evidence="2 3">
    <name type="scientific">Macrophomina phaseolina (strain MS6)</name>
    <name type="common">Charcoal rot fungus</name>
    <dbReference type="NCBI Taxonomy" id="1126212"/>
    <lineage>
        <taxon>Eukaryota</taxon>
        <taxon>Fungi</taxon>
        <taxon>Dikarya</taxon>
        <taxon>Ascomycota</taxon>
        <taxon>Pezizomycotina</taxon>
        <taxon>Dothideomycetes</taxon>
        <taxon>Dothideomycetes incertae sedis</taxon>
        <taxon>Botryosphaeriales</taxon>
        <taxon>Botryosphaeriaceae</taxon>
        <taxon>Macrophomina</taxon>
    </lineage>
</organism>
<dbReference type="VEuPathDB" id="FungiDB:MPH_03170"/>
<evidence type="ECO:0000313" key="3">
    <source>
        <dbReference type="Proteomes" id="UP000007129"/>
    </source>
</evidence>
<accession>K2S2Q9</accession>
<evidence type="ECO:0000313" key="2">
    <source>
        <dbReference type="EMBL" id="EKG19307.1"/>
    </source>
</evidence>
<feature type="compositionally biased region" description="Basic and acidic residues" evidence="1">
    <location>
        <begin position="59"/>
        <end position="79"/>
    </location>
</feature>
<protein>
    <submittedName>
        <fullName evidence="2">Uncharacterized protein</fullName>
    </submittedName>
</protein>
<dbReference type="EMBL" id="AHHD01000163">
    <property type="protein sequence ID" value="EKG19307.1"/>
    <property type="molecule type" value="Genomic_DNA"/>
</dbReference>
<proteinExistence type="predicted"/>
<dbReference type="InParanoid" id="K2S2Q9"/>
<feature type="compositionally biased region" description="Polar residues" evidence="1">
    <location>
        <begin position="1"/>
        <end position="15"/>
    </location>
</feature>
<dbReference type="AlphaFoldDB" id="K2S2Q9"/>
<dbReference type="HOGENOM" id="CLU_1555556_0_0_1"/>